<dbReference type="AlphaFoldDB" id="A0A919A8F7"/>
<keyword evidence="3" id="KW-1185">Reference proteome</keyword>
<sequence length="142" mass="14537">MLTAVRRLCGQLSGGPSGVAAQSTAARSRPISGSAVNTSATAAGGRRPASAEPATGNPFVHTARPAAASRPHHHRHRPRAGTGRASRTGRRPERRHPHGTPLTPGSVTVPTSRKRPLRRIDGSSGGISTGHGCTITQEAAGL</sequence>
<dbReference type="Proteomes" id="UP000630718">
    <property type="component" value="Unassembled WGS sequence"/>
</dbReference>
<evidence type="ECO:0000256" key="1">
    <source>
        <dbReference type="SAM" id="MobiDB-lite"/>
    </source>
</evidence>
<dbReference type="EMBL" id="BNBI01000003">
    <property type="protein sequence ID" value="GHE93090.1"/>
    <property type="molecule type" value="Genomic_DNA"/>
</dbReference>
<accession>A0A919A8F7</accession>
<gene>
    <name evidence="2" type="ORF">GCM10018772_16070</name>
</gene>
<feature type="region of interest" description="Disordered" evidence="1">
    <location>
        <begin position="1"/>
        <end position="142"/>
    </location>
</feature>
<feature type="compositionally biased region" description="Basic residues" evidence="1">
    <location>
        <begin position="70"/>
        <end position="79"/>
    </location>
</feature>
<name>A0A919A8F7_9ACTN</name>
<protein>
    <submittedName>
        <fullName evidence="2">Uncharacterized protein</fullName>
    </submittedName>
</protein>
<reference evidence="2" key="2">
    <citation type="submission" date="2020-09" db="EMBL/GenBank/DDBJ databases">
        <authorList>
            <person name="Sun Q."/>
            <person name="Ohkuma M."/>
        </authorList>
    </citation>
    <scope>NUCLEOTIDE SEQUENCE</scope>
    <source>
        <strain evidence="2">JCM 4477</strain>
    </source>
</reference>
<organism evidence="2 3">
    <name type="scientific">Streptomyces fumanus</name>
    <dbReference type="NCBI Taxonomy" id="67302"/>
    <lineage>
        <taxon>Bacteria</taxon>
        <taxon>Bacillati</taxon>
        <taxon>Actinomycetota</taxon>
        <taxon>Actinomycetes</taxon>
        <taxon>Kitasatosporales</taxon>
        <taxon>Streptomycetaceae</taxon>
        <taxon>Streptomyces</taxon>
    </lineage>
</organism>
<evidence type="ECO:0000313" key="2">
    <source>
        <dbReference type="EMBL" id="GHE93090.1"/>
    </source>
</evidence>
<proteinExistence type="predicted"/>
<evidence type="ECO:0000313" key="3">
    <source>
        <dbReference type="Proteomes" id="UP000630718"/>
    </source>
</evidence>
<comment type="caution">
    <text evidence="2">The sequence shown here is derived from an EMBL/GenBank/DDBJ whole genome shotgun (WGS) entry which is preliminary data.</text>
</comment>
<feature type="compositionally biased region" description="Basic residues" evidence="1">
    <location>
        <begin position="87"/>
        <end position="98"/>
    </location>
</feature>
<reference evidence="2" key="1">
    <citation type="journal article" date="2014" name="Int. J. Syst. Evol. Microbiol.">
        <title>Complete genome sequence of Corynebacterium casei LMG S-19264T (=DSM 44701T), isolated from a smear-ripened cheese.</title>
        <authorList>
            <consortium name="US DOE Joint Genome Institute (JGI-PGF)"/>
            <person name="Walter F."/>
            <person name="Albersmeier A."/>
            <person name="Kalinowski J."/>
            <person name="Ruckert C."/>
        </authorList>
    </citation>
    <scope>NUCLEOTIDE SEQUENCE</scope>
    <source>
        <strain evidence="2">JCM 4477</strain>
    </source>
</reference>